<protein>
    <recommendedName>
        <fullName evidence="6">CCHC-type domain-containing protein</fullName>
    </recommendedName>
</protein>
<dbReference type="Proteomes" id="UP001152484">
    <property type="component" value="Unassembled WGS sequence"/>
</dbReference>
<dbReference type="PANTHER" id="PTHR31286">
    <property type="entry name" value="GLYCINE-RICH CELL WALL STRUCTURAL PROTEIN 1.8-LIKE"/>
    <property type="match status" value="1"/>
</dbReference>
<evidence type="ECO:0000259" key="2">
    <source>
        <dbReference type="Pfam" id="PF14111"/>
    </source>
</evidence>
<dbReference type="EMBL" id="CAMAPE010000019">
    <property type="protein sequence ID" value="CAH9087432.1"/>
    <property type="molecule type" value="Genomic_DNA"/>
</dbReference>
<feature type="compositionally biased region" description="Polar residues" evidence="1">
    <location>
        <begin position="246"/>
        <end position="263"/>
    </location>
</feature>
<feature type="compositionally biased region" description="Acidic residues" evidence="1">
    <location>
        <begin position="15"/>
        <end position="28"/>
    </location>
</feature>
<feature type="region of interest" description="Disordered" evidence="1">
    <location>
        <begin position="241"/>
        <end position="291"/>
    </location>
</feature>
<dbReference type="Pfam" id="PF14392">
    <property type="entry name" value="zf-CCHC_4"/>
    <property type="match status" value="1"/>
</dbReference>
<evidence type="ECO:0000313" key="5">
    <source>
        <dbReference type="Proteomes" id="UP001152484"/>
    </source>
</evidence>
<feature type="compositionally biased region" description="Basic and acidic residues" evidence="1">
    <location>
        <begin position="264"/>
        <end position="291"/>
    </location>
</feature>
<accession>A0A9P0Z343</accession>
<dbReference type="OrthoDB" id="990360at2759"/>
<name>A0A9P0Z343_CUSEU</name>
<feature type="region of interest" description="Disordered" evidence="1">
    <location>
        <begin position="15"/>
        <end position="36"/>
    </location>
</feature>
<evidence type="ECO:0000259" key="3">
    <source>
        <dbReference type="Pfam" id="PF14392"/>
    </source>
</evidence>
<feature type="domain" description="Zinc knuckle CX2CX4HX4C" evidence="3">
    <location>
        <begin position="189"/>
        <end position="222"/>
    </location>
</feature>
<proteinExistence type="predicted"/>
<dbReference type="InterPro" id="IPR025558">
    <property type="entry name" value="DUF4283"/>
</dbReference>
<feature type="domain" description="DUF4283" evidence="2">
    <location>
        <begin position="41"/>
        <end position="113"/>
    </location>
</feature>
<keyword evidence="5" id="KW-1185">Reference proteome</keyword>
<sequence>MESVVDKYRRMALAEEEDDLDLDDTEEGEVPKEESKPGFPVVGVLLTDRKIRFPVIKEMMASLWRPGKGLPVKEVGEKRHLFTFYHRLDMNRVLDGGPWQFEKILLLLKVVRPDDIPHKIVLNEADFWVQVHNVPYSLVNLGTAGKVGNLIGRFIKYDDNQNSDKWEAYMRIHVCMNVEKVLKRGTNLKKDGKSYWVDFKYEKLPNFCFICGQIGHSDKFCHLIYDEDLVMEKKFEVHLRAGSGGKTSPTGGNQTLLEGSSSSGRDHRYGEGAKSEDRMRDGRKDLGAESE</sequence>
<organism evidence="4 5">
    <name type="scientific">Cuscuta europaea</name>
    <name type="common">European dodder</name>
    <dbReference type="NCBI Taxonomy" id="41803"/>
    <lineage>
        <taxon>Eukaryota</taxon>
        <taxon>Viridiplantae</taxon>
        <taxon>Streptophyta</taxon>
        <taxon>Embryophyta</taxon>
        <taxon>Tracheophyta</taxon>
        <taxon>Spermatophyta</taxon>
        <taxon>Magnoliopsida</taxon>
        <taxon>eudicotyledons</taxon>
        <taxon>Gunneridae</taxon>
        <taxon>Pentapetalae</taxon>
        <taxon>asterids</taxon>
        <taxon>lamiids</taxon>
        <taxon>Solanales</taxon>
        <taxon>Convolvulaceae</taxon>
        <taxon>Cuscuteae</taxon>
        <taxon>Cuscuta</taxon>
        <taxon>Cuscuta subgen. Cuscuta</taxon>
    </lineage>
</organism>
<evidence type="ECO:0000256" key="1">
    <source>
        <dbReference type="SAM" id="MobiDB-lite"/>
    </source>
</evidence>
<dbReference type="AlphaFoldDB" id="A0A9P0Z343"/>
<reference evidence="4" key="1">
    <citation type="submission" date="2022-07" db="EMBL/GenBank/DDBJ databases">
        <authorList>
            <person name="Macas J."/>
            <person name="Novak P."/>
            <person name="Neumann P."/>
        </authorList>
    </citation>
    <scope>NUCLEOTIDE SEQUENCE</scope>
</reference>
<dbReference type="Pfam" id="PF14111">
    <property type="entry name" value="DUF4283"/>
    <property type="match status" value="1"/>
</dbReference>
<dbReference type="PANTHER" id="PTHR31286:SF153">
    <property type="entry name" value="DUF4283 DOMAIN PROTEIN"/>
    <property type="match status" value="1"/>
</dbReference>
<evidence type="ECO:0008006" key="6">
    <source>
        <dbReference type="Google" id="ProtNLM"/>
    </source>
</evidence>
<evidence type="ECO:0000313" key="4">
    <source>
        <dbReference type="EMBL" id="CAH9087432.1"/>
    </source>
</evidence>
<comment type="caution">
    <text evidence="4">The sequence shown here is derived from an EMBL/GenBank/DDBJ whole genome shotgun (WGS) entry which is preliminary data.</text>
</comment>
<dbReference type="InterPro" id="IPR040256">
    <property type="entry name" value="At4g02000-like"/>
</dbReference>
<gene>
    <name evidence="4" type="ORF">CEURO_LOCUS10051</name>
</gene>
<dbReference type="InterPro" id="IPR025836">
    <property type="entry name" value="Zn_knuckle_CX2CX4HX4C"/>
</dbReference>